<evidence type="ECO:0000256" key="3">
    <source>
        <dbReference type="ARBA" id="ARBA00012531"/>
    </source>
</evidence>
<accession>A0A9J7APN8</accession>
<dbReference type="EMBL" id="CP102480">
    <property type="protein sequence ID" value="UUX49126.1"/>
    <property type="molecule type" value="Genomic_DNA"/>
</dbReference>
<dbReference type="InterPro" id="IPR044861">
    <property type="entry name" value="IPNS-like_FE2OG_OXY"/>
</dbReference>
<dbReference type="Proteomes" id="UP001060336">
    <property type="component" value="Chromosome"/>
</dbReference>
<evidence type="ECO:0000256" key="4">
    <source>
        <dbReference type="ARBA" id="ARBA00019045"/>
    </source>
</evidence>
<keyword evidence="10" id="KW-0560">Oxidoreductase</keyword>
<evidence type="ECO:0000256" key="8">
    <source>
        <dbReference type="ARBA" id="ARBA00047725"/>
    </source>
</evidence>
<evidence type="ECO:0000256" key="7">
    <source>
        <dbReference type="ARBA" id="ARBA00031282"/>
    </source>
</evidence>
<name>A0A9J7APN8_9PROT</name>
<feature type="domain" description="Fe2OG dioxygenase" evidence="11">
    <location>
        <begin position="172"/>
        <end position="277"/>
    </location>
</feature>
<evidence type="ECO:0000256" key="2">
    <source>
        <dbReference type="ARBA" id="ARBA00012293"/>
    </source>
</evidence>
<dbReference type="InterPro" id="IPR005123">
    <property type="entry name" value="Oxoglu/Fe-dep_dioxygenase_dom"/>
</dbReference>
<dbReference type="Gene3D" id="2.60.120.330">
    <property type="entry name" value="B-lactam Antibiotic, Isopenicillin N Synthase, Chain"/>
    <property type="match status" value="1"/>
</dbReference>
<proteinExistence type="inferred from homology"/>
<comment type="similarity">
    <text evidence="10">Belongs to the iron/ascorbate-dependent oxidoreductase family.</text>
</comment>
<dbReference type="PROSITE" id="PS51471">
    <property type="entry name" value="FE2OG_OXY"/>
    <property type="match status" value="1"/>
</dbReference>
<dbReference type="Pfam" id="PF03171">
    <property type="entry name" value="2OG-FeII_Oxy"/>
    <property type="match status" value="1"/>
</dbReference>
<dbReference type="RefSeq" id="WP_257767627.1">
    <property type="nucleotide sequence ID" value="NZ_CP102480.1"/>
</dbReference>
<comment type="catalytic activity">
    <reaction evidence="8">
        <text>2-oxoglutarate + O2 + 2 H(+) = ethene + 3 CO2 + H2O</text>
        <dbReference type="Rhea" id="RHEA:31523"/>
        <dbReference type="ChEBI" id="CHEBI:15377"/>
        <dbReference type="ChEBI" id="CHEBI:15378"/>
        <dbReference type="ChEBI" id="CHEBI:15379"/>
        <dbReference type="ChEBI" id="CHEBI:16526"/>
        <dbReference type="ChEBI" id="CHEBI:16810"/>
        <dbReference type="ChEBI" id="CHEBI:18153"/>
        <dbReference type="EC" id="1.13.12.19"/>
    </reaction>
</comment>
<dbReference type="InterPro" id="IPR027443">
    <property type="entry name" value="IPNS-like_sf"/>
</dbReference>
<dbReference type="AlphaFoldDB" id="A0A9J7APN8"/>
<dbReference type="EC" id="1.14.20.7" evidence="2"/>
<dbReference type="GO" id="GO:0009693">
    <property type="term" value="P:ethylene biosynthetic process"/>
    <property type="evidence" value="ECO:0007669"/>
    <property type="project" value="UniProtKB-KW"/>
</dbReference>
<comment type="catalytic activity">
    <reaction evidence="9">
        <text>L-arginine + 2-oxoglutarate + O2 = guanidine + L-glutamate 5-semialdehyde + succinate + CO2</text>
        <dbReference type="Rhea" id="RHEA:31535"/>
        <dbReference type="ChEBI" id="CHEBI:15379"/>
        <dbReference type="ChEBI" id="CHEBI:16526"/>
        <dbReference type="ChEBI" id="CHEBI:16810"/>
        <dbReference type="ChEBI" id="CHEBI:30031"/>
        <dbReference type="ChEBI" id="CHEBI:30087"/>
        <dbReference type="ChEBI" id="CHEBI:32682"/>
        <dbReference type="ChEBI" id="CHEBI:58066"/>
        <dbReference type="EC" id="1.14.20.7"/>
    </reaction>
</comment>
<gene>
    <name evidence="12" type="ORF">NUH88_17190</name>
</gene>
<evidence type="ECO:0000256" key="1">
    <source>
        <dbReference type="ARBA" id="ARBA00004767"/>
    </source>
</evidence>
<evidence type="ECO:0000256" key="10">
    <source>
        <dbReference type="RuleBase" id="RU003682"/>
    </source>
</evidence>
<evidence type="ECO:0000256" key="6">
    <source>
        <dbReference type="ARBA" id="ARBA00031011"/>
    </source>
</evidence>
<dbReference type="PANTHER" id="PTHR47990">
    <property type="entry name" value="2-OXOGLUTARATE (2OG) AND FE(II)-DEPENDENT OXYGENASE SUPERFAMILY PROTEIN-RELATED"/>
    <property type="match status" value="1"/>
</dbReference>
<keyword evidence="13" id="KW-1185">Reference proteome</keyword>
<dbReference type="PRINTS" id="PR00682">
    <property type="entry name" value="IPNSYNTHASE"/>
</dbReference>
<reference evidence="12" key="1">
    <citation type="submission" date="2022-08" db="EMBL/GenBank/DDBJ databases">
        <title>Nisaea acidiphila sp. nov., isolated from a marine algal debris and emended description of the genus Nisaea Urios et al. 2008.</title>
        <authorList>
            <person name="Kwon K."/>
        </authorList>
    </citation>
    <scope>NUCLEOTIDE SEQUENCE</scope>
    <source>
        <strain evidence="12">MEBiC11861</strain>
    </source>
</reference>
<evidence type="ECO:0000313" key="12">
    <source>
        <dbReference type="EMBL" id="UUX49126.1"/>
    </source>
</evidence>
<dbReference type="KEGG" id="naci:NUH88_17190"/>
<dbReference type="SUPFAM" id="SSF51197">
    <property type="entry name" value="Clavaminate synthase-like"/>
    <property type="match status" value="1"/>
</dbReference>
<dbReference type="GO" id="GO:0046872">
    <property type="term" value="F:metal ion binding"/>
    <property type="evidence" value="ECO:0007669"/>
    <property type="project" value="UniProtKB-KW"/>
</dbReference>
<sequence>MDTVATIDIGALFGPAGPDRDAADAALWDGLRSTGSVIIRNYPEAEKVDERARAGLGVFDLPEAQRRALTTRLEVSGNPNLYRGYWPVTPGRKLQNDYFDVGPADPEPGPDLPGAEMLAEPTPWPDPEPEPGWCATVRAHYDHLNRVAQAMIRSLGRSAGFDEAAIGARFDGAHSTLRFLSYAKGAANPETGPDGVKVSAARHLDESGLSLLWQEAPGLEAEGQDGVWRAIPMVENAISVHVGSVMTGLTRGVVPATPHRVRASDGPRRSVGFFLEPALSAPLTPADHAGETSVRESYAWQLLKTFSARPHWKGTIPDPETGAA</sequence>
<keyword evidence="10" id="KW-0479">Metal-binding</keyword>
<keyword evidence="5" id="KW-0266">Ethylene biosynthesis</keyword>
<evidence type="ECO:0000259" key="11">
    <source>
        <dbReference type="PROSITE" id="PS51471"/>
    </source>
</evidence>
<evidence type="ECO:0000313" key="13">
    <source>
        <dbReference type="Proteomes" id="UP001060336"/>
    </source>
</evidence>
<dbReference type="InterPro" id="IPR050231">
    <property type="entry name" value="Iron_ascorbate_oxido_reductase"/>
</dbReference>
<keyword evidence="10" id="KW-0408">Iron</keyword>
<protein>
    <recommendedName>
        <fullName evidence="4">2-oxoglutarate-dependent ethylene/succinate-forming enzyme</fullName>
        <ecNumber evidence="3">1.13.12.19</ecNumber>
        <ecNumber evidence="2">1.14.20.7</ecNumber>
    </recommendedName>
    <alternativeName>
        <fullName evidence="6">2-oxoglutarate dioxygenase (ethylene-forming)</fullName>
    </alternativeName>
    <alternativeName>
        <fullName evidence="7">2-oxoglutarate/L-arginine monooxygenase/decarboxylase (succinate-forming)</fullName>
    </alternativeName>
</protein>
<organism evidence="12 13">
    <name type="scientific">Nisaea acidiphila</name>
    <dbReference type="NCBI Taxonomy" id="1862145"/>
    <lineage>
        <taxon>Bacteria</taxon>
        <taxon>Pseudomonadati</taxon>
        <taxon>Pseudomonadota</taxon>
        <taxon>Alphaproteobacteria</taxon>
        <taxon>Rhodospirillales</taxon>
        <taxon>Thalassobaculaceae</taxon>
        <taxon>Nisaea</taxon>
    </lineage>
</organism>
<evidence type="ECO:0000256" key="9">
    <source>
        <dbReference type="ARBA" id="ARBA00049359"/>
    </source>
</evidence>
<dbReference type="GO" id="GO:0102276">
    <property type="term" value="F:2-oxoglutarate oxygenase/decarboxylase (ethylene-forming) activity"/>
    <property type="evidence" value="ECO:0007669"/>
    <property type="project" value="UniProtKB-EC"/>
</dbReference>
<dbReference type="EC" id="1.13.12.19" evidence="3"/>
<evidence type="ECO:0000256" key="5">
    <source>
        <dbReference type="ARBA" id="ARBA00022666"/>
    </source>
</evidence>
<comment type="pathway">
    <text evidence="1">Alkene biosynthesis; ethylene biosynthesis via 2-oxoglutarate.</text>
</comment>